<evidence type="ECO:0000313" key="4">
    <source>
        <dbReference type="EMBL" id="ATA89125.1"/>
    </source>
</evidence>
<organism evidence="4 5">
    <name type="scientific">Capnocytophaga stomatis</name>
    <dbReference type="NCBI Taxonomy" id="1848904"/>
    <lineage>
        <taxon>Bacteria</taxon>
        <taxon>Pseudomonadati</taxon>
        <taxon>Bacteroidota</taxon>
        <taxon>Flavobacteriia</taxon>
        <taxon>Flavobacteriales</taxon>
        <taxon>Flavobacteriaceae</taxon>
        <taxon>Capnocytophaga</taxon>
    </lineage>
</organism>
<keyword evidence="2" id="KW-0812">Transmembrane</keyword>
<keyword evidence="2" id="KW-0472">Membrane</keyword>
<dbReference type="KEGG" id="csto:CGC58_04975"/>
<dbReference type="RefSeq" id="WP_095895516.1">
    <property type="nucleotide sequence ID" value="NZ_CP022387.1"/>
</dbReference>
<proteinExistence type="predicted"/>
<evidence type="ECO:0000259" key="3">
    <source>
        <dbReference type="Pfam" id="PF02514"/>
    </source>
</evidence>
<feature type="region of interest" description="Disordered" evidence="1">
    <location>
        <begin position="787"/>
        <end position="852"/>
    </location>
</feature>
<dbReference type="CDD" id="cd10150">
    <property type="entry name" value="CobN_like"/>
    <property type="match status" value="1"/>
</dbReference>
<evidence type="ECO:0000256" key="1">
    <source>
        <dbReference type="SAM" id="MobiDB-lite"/>
    </source>
</evidence>
<feature type="compositionally biased region" description="Basic and acidic residues" evidence="1">
    <location>
        <begin position="807"/>
        <end position="820"/>
    </location>
</feature>
<sequence length="1410" mass="158354">MKTKKIFLLSFAALLLVAIGLLGWKKWAAPTRIALVNFPSFQASNIALSNTDDFIKYESVSVDEIDNLEGYDFILAWAMGMKINDEQRGKFVEISKKVPTHFFVVTSPENKISSLDSLQLKNVTDYLDSGDKKNYQNLGRYIRQSIDQKKMFVTTPEAPSVGKKDVLFHIDENVDFSDVSSFEQYLKDNNWYKENAPKIVIISGIHSPFGGNREYINDIIRSLESKGNNVYPVFSFDKRLEFLQKISPDAVVYFPHGRLSMMNGDVFVEYLKQRNIPIFAPISILQLEEDWFKDKMGMFGGFMGQTIVMPELDGAIYPYVIIAQEKNDKGFFAFKTIANRLDKFSQIVQNFIQLKNIPTSEKKVAIYYFKGIGSHALAGQGLEAGASLYNLLKRMKAEGFKVENLPENVREFEALLDRSGSVIPDKAFGVFDKFIKEGNPALVETSEYEKWLEKSLTKSAYDNVINTYGAPEGGYMSVNQNGKDYLAVAQITLGNVVILPQPAAALGKDDFTMAHGVEEPPTHAYLGSYFWVQNTFKADALLHFGTHGSLEFTPGKQVALCSDDWSDVLVGTIPHFYYYTIANIGESMMAKRRSYATTLSYLTPAFTETDMRNTFNRLQDYIRNYLKAPDNQKKEASLLVKKVAVDMGLHRDLRLDSIRSVPYSEEDIMKLDNFAEEISTEKINGTLYITGEPYTQDKILSTVMAMGADPIAYSLANLDKQEGKVSDKELKSQVFFTQKYLNPAKDLIHQILAGKEASSELTASFADISVEEIEKSKQMLAPMRMPFVMGSGSTDKKNDSKVASQGKPDKENQAKGDFAGKKPSIPDSVKSKMSPMANMGGMPQKGKKTTYTKAEKERARAIVEIDRTITNIVKYREALLQSPDLEMKSLFNAMKGGYVLPSSGGDLVANPRAIPTGRNLYSINAEITPTEVAWDRGVALAQNTIDTYFNQHGKYPQKIAYTFWSSEFIETEGVSIAQALYMLGVEPMRDSFGRITDLQLVPSEKLKRPRIDIVVQTSGQFRDLAASRLFLLTRAIELASSASGEEYENYVNKGSQDIEKTLVDKGISPKEARELSKQRIFGGLGGGYSTGTKELMLSGDKWESQNDIAEVYINNMGAVYGLEKEWGEHRAALFEASLQNTDVLIQPRQSNVWGALSLDHVFEFMGGMNTAIKKVTGKDPNAYLADYRNHNRMRMQELKEAVGVESRATIFNPKYIKDVLKGGKTSAEGITELVTNAFGWEATRSEVIDDAFWNQVHDLYVLDKENLGMQAFFERENPAAMQEITAVMIETARKGFWKATDAQLKALTDLHLQFVERFGLEPSGFSGDNTKLQEYIEKQVSKEQAVAYRKQIEQAKNGATDTERKEAKVLRREELSDKKEKVKLDGLWIGVGVVAVFIAIVLFVRKRKKR</sequence>
<feature type="domain" description="CobN/magnesium chelatase" evidence="3">
    <location>
        <begin position="125"/>
        <end position="1303"/>
    </location>
</feature>
<dbReference type="PANTHER" id="PTHR44119:SF1">
    <property type="entry name" value="MAGNESIUM-CHELATASE SUBUNIT CHLH, CHLOROPLASTIC"/>
    <property type="match status" value="1"/>
</dbReference>
<dbReference type="Pfam" id="PF02514">
    <property type="entry name" value="CobN-Mg_chel"/>
    <property type="match status" value="1"/>
</dbReference>
<evidence type="ECO:0000313" key="5">
    <source>
        <dbReference type="Proteomes" id="UP000217348"/>
    </source>
</evidence>
<dbReference type="EMBL" id="CP022387">
    <property type="protein sequence ID" value="ATA89125.1"/>
    <property type="molecule type" value="Genomic_DNA"/>
</dbReference>
<evidence type="ECO:0000256" key="2">
    <source>
        <dbReference type="SAM" id="Phobius"/>
    </source>
</evidence>
<dbReference type="OrthoDB" id="9757976at2"/>
<dbReference type="InterPro" id="IPR003672">
    <property type="entry name" value="CobN/Mg_chltase"/>
</dbReference>
<accession>A0A250FXE2</accession>
<keyword evidence="2" id="KW-1133">Transmembrane helix</keyword>
<dbReference type="PANTHER" id="PTHR44119">
    <property type="entry name" value="MAGNESIUM-CHELATASE SUBUNIT CHLH, CHLOROPLASTIC"/>
    <property type="match status" value="1"/>
</dbReference>
<name>A0A250FXE2_9FLAO</name>
<feature type="transmembrane region" description="Helical" evidence="2">
    <location>
        <begin position="1386"/>
        <end position="1404"/>
    </location>
</feature>
<protein>
    <submittedName>
        <fullName evidence="4">Protoporphyrin IX magnesium chelatase</fullName>
    </submittedName>
</protein>
<dbReference type="Proteomes" id="UP000217348">
    <property type="component" value="Chromosome"/>
</dbReference>
<reference evidence="5" key="1">
    <citation type="submission" date="2017-06" db="EMBL/GenBank/DDBJ databases">
        <title>Capnocytophaga spp. assemblies.</title>
        <authorList>
            <person name="Gulvik C.A."/>
        </authorList>
    </citation>
    <scope>NUCLEOTIDE SEQUENCE [LARGE SCALE GENOMIC DNA]</scope>
    <source>
        <strain evidence="5">H2177</strain>
    </source>
</reference>
<gene>
    <name evidence="4" type="ORF">CGC58_04975</name>
</gene>